<keyword evidence="1" id="KW-0732">Signal</keyword>
<dbReference type="InterPro" id="IPR058116">
    <property type="entry name" value="SA0570-like"/>
</dbReference>
<dbReference type="InterPro" id="IPR036844">
    <property type="entry name" value="Hint_dom_sf"/>
</dbReference>
<dbReference type="NCBIfam" id="NF047391">
    <property type="entry name" value="SA0570_fam"/>
    <property type="match status" value="1"/>
</dbReference>
<sequence length="175" mass="19906">MKKCLLTIVMTLMVLPFSPFAEANAATNNQLDINEDNVQTYKDGTVAIEDIKIGDKISKIKSKYPNVMFSYSDDSNDRENYYEFNTDNGHMIITAKVQGNKETVKRITMVYDDLTNVNLDSLVSLLGDNTTKRVQNNKYTGGYAYVNNEQAHFQLSKATPNSKQFKVYRIDLGKY</sequence>
<dbReference type="STRING" id="1167632.GCA_000286335_01793"/>
<organism evidence="2 4">
    <name type="scientific">Mammaliicoccus vitulinus</name>
    <dbReference type="NCBI Taxonomy" id="71237"/>
    <lineage>
        <taxon>Bacteria</taxon>
        <taxon>Bacillati</taxon>
        <taxon>Bacillota</taxon>
        <taxon>Bacilli</taxon>
        <taxon>Bacillales</taxon>
        <taxon>Staphylococcaceae</taxon>
        <taxon>Mammaliicoccus</taxon>
    </lineage>
</organism>
<feature type="chain" id="PRO_5039025249" evidence="1">
    <location>
        <begin position="22"/>
        <end position="175"/>
    </location>
</feature>
<dbReference type="EMBL" id="PZFK01000032">
    <property type="protein sequence ID" value="PTI28242.1"/>
    <property type="molecule type" value="Genomic_DNA"/>
</dbReference>
<accession>A0A2T4PQR7</accession>
<evidence type="ECO:0000313" key="3">
    <source>
        <dbReference type="EMBL" id="QRO85777.1"/>
    </source>
</evidence>
<dbReference type="RefSeq" id="WP_016912475.1">
    <property type="nucleotide sequence ID" value="NZ_CANQVP010000032.1"/>
</dbReference>
<dbReference type="Proteomes" id="UP000241209">
    <property type="component" value="Unassembled WGS sequence"/>
</dbReference>
<evidence type="ECO:0000313" key="5">
    <source>
        <dbReference type="Proteomes" id="UP000627155"/>
    </source>
</evidence>
<dbReference type="OrthoDB" id="2399156at2"/>
<gene>
    <name evidence="2" type="ORF">BU072_12070</name>
    <name evidence="3" type="ORF">I6J37_03495</name>
</gene>
<reference evidence="2" key="2">
    <citation type="submission" date="2018-03" db="EMBL/GenBank/DDBJ databases">
        <authorList>
            <person name="Keele B.F."/>
        </authorList>
    </citation>
    <scope>NUCLEOTIDE SEQUENCE</scope>
    <source>
        <strain evidence="2">SNUC 2204</strain>
    </source>
</reference>
<keyword evidence="5" id="KW-1185">Reference proteome</keyword>
<proteinExistence type="predicted"/>
<dbReference type="EMBL" id="CP069486">
    <property type="protein sequence ID" value="QRO85777.1"/>
    <property type="molecule type" value="Genomic_DNA"/>
</dbReference>
<protein>
    <submittedName>
        <fullName evidence="2">Uncharacterized protein</fullName>
    </submittedName>
</protein>
<feature type="signal peptide" evidence="1">
    <location>
        <begin position="1"/>
        <end position="21"/>
    </location>
</feature>
<evidence type="ECO:0000256" key="1">
    <source>
        <dbReference type="SAM" id="SignalP"/>
    </source>
</evidence>
<dbReference type="AlphaFoldDB" id="A0A2T4PQR7"/>
<dbReference type="Proteomes" id="UP000627155">
    <property type="component" value="Chromosome"/>
</dbReference>
<evidence type="ECO:0000313" key="2">
    <source>
        <dbReference type="EMBL" id="PTI28242.1"/>
    </source>
</evidence>
<reference evidence="2 4" key="1">
    <citation type="journal article" date="2016" name="Front. Microbiol.">
        <title>Comprehensive Phylogenetic Analysis of Bovine Non-aureus Staphylococci Species Based on Whole-Genome Sequencing.</title>
        <authorList>
            <person name="Naushad S."/>
            <person name="Barkema H.W."/>
            <person name="Luby C."/>
            <person name="Condas L.A."/>
            <person name="Nobrega D.B."/>
            <person name="Carson D.A."/>
            <person name="De Buck J."/>
        </authorList>
    </citation>
    <scope>NUCLEOTIDE SEQUENCE [LARGE SCALE GENOMIC DNA]</scope>
    <source>
        <strain evidence="2 4">SNUC 2204</strain>
    </source>
</reference>
<name>A0A2T4PQR7_9STAP</name>
<reference evidence="3 5" key="3">
    <citation type="submission" date="2021-02" db="EMBL/GenBank/DDBJ databases">
        <title>FDA dAtabase for Regulatory Grade micrObial Sequences (FDA-ARGOS): Supporting development and validation of Infectious Disease Dx tests.</title>
        <authorList>
            <person name="Sproer C."/>
            <person name="Gronow S."/>
            <person name="Severitt S."/>
            <person name="Schroder I."/>
            <person name="Tallon L."/>
            <person name="Sadzewicz L."/>
            <person name="Zhao X."/>
            <person name="Boylan J."/>
            <person name="Ott S."/>
            <person name="Bowen H."/>
            <person name="Vavikolanu K."/>
            <person name="Mehta A."/>
            <person name="Aluvathingal J."/>
            <person name="Nadendla S."/>
            <person name="Lowell S."/>
            <person name="Myers T."/>
            <person name="Yan Y."/>
            <person name="Sichtig H."/>
        </authorList>
    </citation>
    <scope>NUCLEOTIDE SEQUENCE [LARGE SCALE GENOMIC DNA]</scope>
    <source>
        <strain evidence="3 5">FDAARGOS_1207</strain>
    </source>
</reference>
<dbReference type="SUPFAM" id="SSF51294">
    <property type="entry name" value="Hedgehog/intein (Hint) domain"/>
    <property type="match status" value="1"/>
</dbReference>
<evidence type="ECO:0000313" key="4">
    <source>
        <dbReference type="Proteomes" id="UP000241209"/>
    </source>
</evidence>